<evidence type="ECO:0000256" key="6">
    <source>
        <dbReference type="ARBA" id="ARBA00023125"/>
    </source>
</evidence>
<dbReference type="PANTHER" id="PTHR47964:SF1">
    <property type="entry name" value="ATP-DEPENDENT DNA HELICASE HOMOLOG RECG, CHLOROPLASTIC"/>
    <property type="match status" value="1"/>
</dbReference>
<evidence type="ECO:0000256" key="7">
    <source>
        <dbReference type="ARBA" id="ARBA00023204"/>
    </source>
</evidence>
<dbReference type="InterPro" id="IPR012340">
    <property type="entry name" value="NA-bd_OB-fold"/>
</dbReference>
<feature type="domain" description="Helicase C-terminal" evidence="10">
    <location>
        <begin position="536"/>
        <end position="702"/>
    </location>
</feature>
<dbReference type="Pfam" id="PF00270">
    <property type="entry name" value="DEAD"/>
    <property type="match status" value="1"/>
</dbReference>
<dbReference type="GO" id="GO:0016787">
    <property type="term" value="F:hydrolase activity"/>
    <property type="evidence" value="ECO:0007669"/>
    <property type="project" value="UniProtKB-KW"/>
</dbReference>
<feature type="domain" description="Helicase ATP-binding" evidence="9">
    <location>
        <begin position="355"/>
        <end position="513"/>
    </location>
</feature>
<evidence type="ECO:0000256" key="8">
    <source>
        <dbReference type="ARBA" id="ARBA00049819"/>
    </source>
</evidence>
<protein>
    <recommendedName>
        <fullName evidence="8">Probable DNA 3'-5' helicase RecG</fullName>
    </recommendedName>
</protein>
<keyword evidence="12" id="KW-1185">Reference proteome</keyword>
<keyword evidence="3 11" id="KW-0378">Hydrolase</keyword>
<dbReference type="InterPro" id="IPR014001">
    <property type="entry name" value="Helicase_ATP-bd"/>
</dbReference>
<keyword evidence="5" id="KW-0067">ATP-binding</keyword>
<dbReference type="Pfam" id="PF00271">
    <property type="entry name" value="Helicase_C"/>
    <property type="match status" value="1"/>
</dbReference>
<dbReference type="SMART" id="SM00487">
    <property type="entry name" value="DEXDc"/>
    <property type="match status" value="1"/>
</dbReference>
<dbReference type="KEGG" id="twh:TWT_566"/>
<evidence type="ECO:0000256" key="4">
    <source>
        <dbReference type="ARBA" id="ARBA00022806"/>
    </source>
</evidence>
<dbReference type="GO" id="GO:0006281">
    <property type="term" value="P:DNA repair"/>
    <property type="evidence" value="ECO:0007669"/>
    <property type="project" value="UniProtKB-KW"/>
</dbReference>
<dbReference type="Gene3D" id="3.40.50.300">
    <property type="entry name" value="P-loop containing nucleotide triphosphate hydrolases"/>
    <property type="match status" value="2"/>
</dbReference>
<dbReference type="PROSITE" id="PS51192">
    <property type="entry name" value="HELICASE_ATP_BIND_1"/>
    <property type="match status" value="1"/>
</dbReference>
<dbReference type="Pfam" id="PF17191">
    <property type="entry name" value="RecG_wedge"/>
    <property type="match status" value="1"/>
</dbReference>
<dbReference type="eggNOG" id="COG1200">
    <property type="taxonomic scope" value="Bacteria"/>
</dbReference>
<keyword evidence="1" id="KW-0547">Nucleotide-binding</keyword>
<keyword evidence="2" id="KW-0227">DNA damage</keyword>
<name>Q83FX8_TROWT</name>
<dbReference type="Pfam" id="PF19833">
    <property type="entry name" value="RecG_dom3_C"/>
    <property type="match status" value="1"/>
</dbReference>
<dbReference type="SUPFAM" id="SSF52540">
    <property type="entry name" value="P-loop containing nucleoside triphosphate hydrolases"/>
    <property type="match status" value="2"/>
</dbReference>
<dbReference type="Gene3D" id="2.40.50.140">
    <property type="entry name" value="Nucleic acid-binding proteins"/>
    <property type="match status" value="1"/>
</dbReference>
<evidence type="ECO:0000256" key="3">
    <source>
        <dbReference type="ARBA" id="ARBA00022801"/>
    </source>
</evidence>
<dbReference type="AlphaFoldDB" id="Q83FX8"/>
<dbReference type="HOGENOM" id="CLU_005122_7_1_11"/>
<dbReference type="PROSITE" id="PS51194">
    <property type="entry name" value="HELICASE_CTER"/>
    <property type="match status" value="1"/>
</dbReference>
<dbReference type="STRING" id="203267.TWT_566"/>
<reference evidence="11 12" key="1">
    <citation type="journal article" date="2003" name="Genome Res.">
        <title>Tropheryma whipplei twist: a human pathogenic Actinobacteria with a reduced genome.</title>
        <authorList>
            <person name="Raoult D."/>
            <person name="Ogata H."/>
            <person name="Audic S."/>
            <person name="Robert C."/>
            <person name="Suhre K."/>
            <person name="Drancourt M."/>
            <person name="Claverie J.-M."/>
        </authorList>
    </citation>
    <scope>NUCLEOTIDE SEQUENCE [LARGE SCALE GENOMIC DNA]</scope>
    <source>
        <strain evidence="11 12">Twist</strain>
    </source>
</reference>
<evidence type="ECO:0000256" key="5">
    <source>
        <dbReference type="ARBA" id="ARBA00022840"/>
    </source>
</evidence>
<dbReference type="SMART" id="SM00490">
    <property type="entry name" value="HELICc"/>
    <property type="match status" value="1"/>
</dbReference>
<keyword evidence="7" id="KW-0234">DNA repair</keyword>
<evidence type="ECO:0000259" key="10">
    <source>
        <dbReference type="PROSITE" id="PS51194"/>
    </source>
</evidence>
<dbReference type="GO" id="GO:0003678">
    <property type="term" value="F:DNA helicase activity"/>
    <property type="evidence" value="ECO:0007669"/>
    <property type="project" value="TreeGrafter"/>
</dbReference>
<evidence type="ECO:0000259" key="9">
    <source>
        <dbReference type="PROSITE" id="PS51192"/>
    </source>
</evidence>
<evidence type="ECO:0000256" key="2">
    <source>
        <dbReference type="ARBA" id="ARBA00022763"/>
    </source>
</evidence>
<gene>
    <name evidence="11" type="primary">recG</name>
    <name evidence="11" type="ordered locus">TWT_566</name>
</gene>
<dbReference type="GO" id="GO:0005524">
    <property type="term" value="F:ATP binding"/>
    <property type="evidence" value="ECO:0007669"/>
    <property type="project" value="UniProtKB-KW"/>
</dbReference>
<dbReference type="InterPro" id="IPR011545">
    <property type="entry name" value="DEAD/DEAH_box_helicase_dom"/>
</dbReference>
<dbReference type="InterPro" id="IPR047112">
    <property type="entry name" value="RecG/Mfd"/>
</dbReference>
<keyword evidence="4 11" id="KW-0347">Helicase</keyword>
<accession>Q83FX8</accession>
<dbReference type="SUPFAM" id="SSF50249">
    <property type="entry name" value="Nucleic acid-binding proteins"/>
    <property type="match status" value="1"/>
</dbReference>
<dbReference type="CDD" id="cd04488">
    <property type="entry name" value="RecG_wedge_OBF"/>
    <property type="match status" value="1"/>
</dbReference>
<dbReference type="PANTHER" id="PTHR47964">
    <property type="entry name" value="ATP-DEPENDENT DNA HELICASE HOMOLOG RECG, CHLOROPLASTIC"/>
    <property type="match status" value="1"/>
</dbReference>
<dbReference type="InterPro" id="IPR001650">
    <property type="entry name" value="Helicase_C-like"/>
</dbReference>
<dbReference type="EMBL" id="AE014184">
    <property type="protein sequence ID" value="AAO44663.1"/>
    <property type="molecule type" value="Genomic_DNA"/>
</dbReference>
<dbReference type="GO" id="GO:0003677">
    <property type="term" value="F:DNA binding"/>
    <property type="evidence" value="ECO:0007669"/>
    <property type="project" value="UniProtKB-KW"/>
</dbReference>
<evidence type="ECO:0000256" key="1">
    <source>
        <dbReference type="ARBA" id="ARBA00022741"/>
    </source>
</evidence>
<dbReference type="InterPro" id="IPR045562">
    <property type="entry name" value="RecG_dom3_C"/>
</dbReference>
<organism evidence="11 12">
    <name type="scientific">Tropheryma whipplei (strain Twist)</name>
    <name type="common">Whipple's bacillus</name>
    <dbReference type="NCBI Taxonomy" id="203267"/>
    <lineage>
        <taxon>Bacteria</taxon>
        <taxon>Bacillati</taxon>
        <taxon>Actinomycetota</taxon>
        <taxon>Actinomycetes</taxon>
        <taxon>Micrococcales</taxon>
        <taxon>Tropherymataceae</taxon>
        <taxon>Tropheryma</taxon>
    </lineage>
</organism>
<dbReference type="InterPro" id="IPR033454">
    <property type="entry name" value="RecG_wedge"/>
</dbReference>
<dbReference type="Proteomes" id="UP000002200">
    <property type="component" value="Chromosome"/>
</dbReference>
<keyword evidence="6" id="KW-0238">DNA-binding</keyword>
<proteinExistence type="predicted"/>
<evidence type="ECO:0000313" key="11">
    <source>
        <dbReference type="EMBL" id="AAO44663.1"/>
    </source>
</evidence>
<sequence length="768" mass="85559">MSFSILHPIRLRPSIMRFVSRDSSKLCIVVSPLAIAAIIKCLFVRDFDPGIDILKSALLPRGGWYISVFAILLPTKIVVMEHVFFSDVSVHTGKKMASLLAKEFGISRVIDLLTYYPRRYICRGKLTKLSELIPGDEVTIVGRVLSTEQRKTFSGANFLSVTLSDGENIIQLVFFHQPWRAENLKPGACGLFSGKVTEFNNKKQLSHPEYELFSSEPTREQIQKWNEQIIPIYRACIACPSWKIARAVDLALEAVKGQTVDFMSGNYGYMSVEKAFYVIHHPTDNEELEAAKESLRFFEAFLLQSALLHRKRFRNRASATPFIRKNGGFLERFDARLEFSQTNDQLRAADEIFEDLSLSEPMTRLLHGEVGSGKTLVAIRAMLLAADNDMQAVLVAPTEVLAKQHHRNLTRMLGHELCAEIQPSLLLGREKHTLRIASGRSKIIIGTHSVFSKKTVFHNLALVVIDEQHRFGVGQRDELLLKGDSPHLLMLSATPIPRTVALSLLNFIAISEIKTPPSGKAEISTHVVPLAEKPQWGREVIRRISEEIQKGHQVFVVAPVIEQSRTGAASISALLRELEETPLLQGAKISRLHGKLTAAECEKSMEEFSCGASDILLSTTMIEVGIDVPNATAMVIVSADRFGIAQLHQLRGRIGRGNLPGVCLLVTNAPEGSAARSRLDLVARTHDGFSLAEIDMKMRREGDLLGLGQSGQGNYRLLRLDEDLQVLSDARLHAEGIMENDIKLEKNKLLRLFLSQYLSGTNLSRLLS</sequence>
<evidence type="ECO:0000313" key="12">
    <source>
        <dbReference type="Proteomes" id="UP000002200"/>
    </source>
</evidence>
<dbReference type="InterPro" id="IPR027417">
    <property type="entry name" value="P-loop_NTPase"/>
</dbReference>